<dbReference type="Pfam" id="PF00004">
    <property type="entry name" value="AAA"/>
    <property type="match status" value="2"/>
</dbReference>
<sequence>MAGSSPPKKLLIEACTERLRKWLSERWRNSYNIRSIEIEESFIFSPYLFSENDLSVFGFRQDPEQNQEYNKGVFDGIGVYYWGQMKYKTKLRSTNLKKVFRYVERAPLLCILDDIIEPLDYFLLKRQKSSPDSDSDSDTDDDDDDNEPQVVSTVQQSPEALFLEALEFYCLLKMRLGLLETKWRDTIEKLLPTNSCKGFVEAFQSEILRTLRGLVQVFKKIMSECYNGETKPRYLQLCERLKLSAKEEEAMHLIFMYNAGVRFVKTQSVHCSSHGSMAMEVAWFAEMTGSEMYEFFSENRAHMKQEMFESDNEYTTILAATFLTMPPTIIKACCGETDLTSQSYESDLEYLEDNFELIETLVKARKTENSDDIIFTRPDQRRPEAIMREMKAKARSLTAKINGRMEATKQSGDWLPRLERLAILRSLDEFEKKTLLTLTGCMVSRNLRDSRDRDSVFSHNVNIGMLIGLFCEGLGEQIKARVYFYRTSRLVKEGLIQICDPPILSRGNFLDSGVQLDRRLLDYIVGLDTEINELVDGSDLYSPEVTLSDVAMLSDQRHLLLNTFDSFDKFKKTCKELKLATHGYNKGLCLLFYGPSGTGKTMTANAVANHLKKKLLLVTVSLLTESQITKDLLKFLFREAKIHNAVIFFDECEPLFESRDSRTNPCLALLLTEIEQYEGIIFLATNRHQDLDEAMHRRIQLALPFTVPDFTLRKEIWKSHVHSQLIGEDIDWDSLAQDYELTGGLIKNAVLSAISVATKKTNGTSSKLTLSTDDLHKGAKLQLKGLLEMVDFERRVIPTYGLSELILEPSTLNTIESILNSGKTHKFISTQWGFNNSSGHNVATPTGIICLLSGTAGVGKSSIAHAIAYELGQPIKEATCTELLSHTVSSNPRAGRGVATFFRDAARANAIVVLDGAEFILGSVSSVQLSGVIGCETYSLAYQIEQYTGMTILTTRYEIGLLDLSRIPKMRYVVPLWTPSVNLREKIWSKLLPKKLPVSSSIDVKKLAERFSFTGGDIGSVICTAAEIIAGGDTANVESPSSVTTELLEQVAETHLKKMNQTGHSIQSMFQ</sequence>
<dbReference type="Gene3D" id="3.40.50.300">
    <property type="entry name" value="P-loop containing nucleotide triphosphate hydrolases"/>
    <property type="match status" value="2"/>
</dbReference>
<reference evidence="4" key="1">
    <citation type="journal article" date="2010" name="Nature">
        <title>The Amphimedon queenslandica genome and the evolution of animal complexity.</title>
        <authorList>
            <person name="Srivastava M."/>
            <person name="Simakov O."/>
            <person name="Chapman J."/>
            <person name="Fahey B."/>
            <person name="Gauthier M.E."/>
            <person name="Mitros T."/>
            <person name="Richards G.S."/>
            <person name="Conaco C."/>
            <person name="Dacre M."/>
            <person name="Hellsten U."/>
            <person name="Larroux C."/>
            <person name="Putnam N.H."/>
            <person name="Stanke M."/>
            <person name="Adamska M."/>
            <person name="Darling A."/>
            <person name="Degnan S.M."/>
            <person name="Oakley T.H."/>
            <person name="Plachetzki D.C."/>
            <person name="Zhai Y."/>
            <person name="Adamski M."/>
            <person name="Calcino A."/>
            <person name="Cummins S.F."/>
            <person name="Goodstein D.M."/>
            <person name="Harris C."/>
            <person name="Jackson D.J."/>
            <person name="Leys S.P."/>
            <person name="Shu S."/>
            <person name="Woodcroft B.J."/>
            <person name="Vervoort M."/>
            <person name="Kosik K.S."/>
            <person name="Manning G."/>
            <person name="Degnan B.M."/>
            <person name="Rokhsar D.S."/>
        </authorList>
    </citation>
    <scope>NUCLEOTIDE SEQUENCE [LARGE SCALE GENOMIC DNA]</scope>
</reference>
<dbReference type="RefSeq" id="XP_019849919.1">
    <property type="nucleotide sequence ID" value="XM_019994360.1"/>
</dbReference>
<dbReference type="GO" id="GO:0016887">
    <property type="term" value="F:ATP hydrolysis activity"/>
    <property type="evidence" value="ECO:0007669"/>
    <property type="project" value="InterPro"/>
</dbReference>
<name>A0AAN0IYS6_AMPQE</name>
<dbReference type="GeneID" id="100640789"/>
<evidence type="ECO:0000259" key="2">
    <source>
        <dbReference type="SMART" id="SM00382"/>
    </source>
</evidence>
<accession>A0AAN0IYS6</accession>
<dbReference type="GO" id="GO:0005524">
    <property type="term" value="F:ATP binding"/>
    <property type="evidence" value="ECO:0007669"/>
    <property type="project" value="InterPro"/>
</dbReference>
<evidence type="ECO:0000313" key="3">
    <source>
        <dbReference type="EnsemblMetazoa" id="XP_019849919.1"/>
    </source>
</evidence>
<dbReference type="InterPro" id="IPR027417">
    <property type="entry name" value="P-loop_NTPase"/>
</dbReference>
<dbReference type="PANTHER" id="PTHR46411:SF3">
    <property type="entry name" value="AAA+ ATPASE DOMAIN-CONTAINING PROTEIN"/>
    <property type="match status" value="1"/>
</dbReference>
<dbReference type="InterPro" id="IPR054472">
    <property type="entry name" value="WHD"/>
</dbReference>
<dbReference type="InterPro" id="IPR003593">
    <property type="entry name" value="AAA+_ATPase"/>
</dbReference>
<dbReference type="CDD" id="cd19481">
    <property type="entry name" value="RecA-like_protease"/>
    <property type="match status" value="1"/>
</dbReference>
<dbReference type="SMART" id="SM00382">
    <property type="entry name" value="AAA"/>
    <property type="match status" value="2"/>
</dbReference>
<dbReference type="PANTHER" id="PTHR46411">
    <property type="entry name" value="FAMILY ATPASE, PUTATIVE-RELATED"/>
    <property type="match status" value="1"/>
</dbReference>
<dbReference type="Pfam" id="PF22977">
    <property type="entry name" value="WHD"/>
    <property type="match status" value="1"/>
</dbReference>
<dbReference type="EnsemblMetazoa" id="XM_019994360.1">
    <property type="protein sequence ID" value="XP_019849919.1"/>
    <property type="gene ID" value="LOC100640789"/>
</dbReference>
<feature type="region of interest" description="Disordered" evidence="1">
    <location>
        <begin position="127"/>
        <end position="154"/>
    </location>
</feature>
<feature type="domain" description="AAA+ ATPase" evidence="2">
    <location>
        <begin position="846"/>
        <end position="976"/>
    </location>
</feature>
<feature type="domain" description="AAA+ ATPase" evidence="2">
    <location>
        <begin position="586"/>
        <end position="709"/>
    </location>
</feature>
<dbReference type="AlphaFoldDB" id="A0AAN0IYS6"/>
<reference evidence="3" key="2">
    <citation type="submission" date="2024-06" db="UniProtKB">
        <authorList>
            <consortium name="EnsemblMetazoa"/>
        </authorList>
    </citation>
    <scope>IDENTIFICATION</scope>
</reference>
<organism evidence="3 4">
    <name type="scientific">Amphimedon queenslandica</name>
    <name type="common">Sponge</name>
    <dbReference type="NCBI Taxonomy" id="400682"/>
    <lineage>
        <taxon>Eukaryota</taxon>
        <taxon>Metazoa</taxon>
        <taxon>Porifera</taxon>
        <taxon>Demospongiae</taxon>
        <taxon>Heteroscleromorpha</taxon>
        <taxon>Haplosclerida</taxon>
        <taxon>Niphatidae</taxon>
        <taxon>Amphimedon</taxon>
    </lineage>
</organism>
<evidence type="ECO:0000256" key="1">
    <source>
        <dbReference type="SAM" id="MobiDB-lite"/>
    </source>
</evidence>
<protein>
    <recommendedName>
        <fullName evidence="2">AAA+ ATPase domain-containing protein</fullName>
    </recommendedName>
</protein>
<feature type="compositionally biased region" description="Acidic residues" evidence="1">
    <location>
        <begin position="133"/>
        <end position="147"/>
    </location>
</feature>
<evidence type="ECO:0000313" key="4">
    <source>
        <dbReference type="Proteomes" id="UP000007879"/>
    </source>
</evidence>
<dbReference type="Proteomes" id="UP000007879">
    <property type="component" value="Unassembled WGS sequence"/>
</dbReference>
<keyword evidence="4" id="KW-1185">Reference proteome</keyword>
<dbReference type="SUPFAM" id="SSF52540">
    <property type="entry name" value="P-loop containing nucleoside triphosphate hydrolases"/>
    <property type="match status" value="2"/>
</dbReference>
<dbReference type="KEGG" id="aqu:100640789"/>
<dbReference type="InterPro" id="IPR003959">
    <property type="entry name" value="ATPase_AAA_core"/>
</dbReference>
<proteinExistence type="predicted"/>